<dbReference type="InterPro" id="IPR013126">
    <property type="entry name" value="Hsp_70_fam"/>
</dbReference>
<dbReference type="RefSeq" id="WP_106114020.1">
    <property type="nucleotide sequence ID" value="NZ_PVSR01000019.1"/>
</dbReference>
<dbReference type="PANTHER" id="PTHR19375">
    <property type="entry name" value="HEAT SHOCK PROTEIN 70KDA"/>
    <property type="match status" value="1"/>
</dbReference>
<sequence>MSLHVAVDFGTSSTCTVAAFGDAPPRVVAVDGLPWVSSAVFAATDGTLFVGQEAERQAAVDPARFEPHPKRRIDEGELLLGQRVFDVEDVVRAVLGRAVAEAREQAGGAGVDLLVLTHPADWGSVRTGRLHRAADGLASEVVLLPEPVGAAVFHSAGDPVEGAALAVLDLGGGTVDASLVRGSGHTFRVLATRGEPDFGGADIDQALLEHIGSLVERSDPDSWRQLVEGRELADRRRRRVLRQDVRGAKETLSRHSYTDVPLPAPFSDVHVTRSDLESLVGQRLGRATDLVGEVLRDGGVSPEEVSGIFLVGGSSRVPLVARLVHERTGVVPATLDQPETVVARGALHAVRSGPNRGARRTVRIPSPAPGPVPDRRVGSPKPIGSAAPVPSAPSGPPASGGPSPRGSATAWPSGQDTLGRARTVVIGGSDPTRHVPVSSGRGGRRALGWIGGTAALLLGAAAVLVGVPLFRDGADSARGDGRQAPEVGEVTRYGYRFEYPVRWRQGGGDPEEWETRLHPPDGGGLISVRAGKPGYDVAEQRERSVRELRRMFRDRVASGDELSGFEADGEFAGRRVVHYVEHVNGSTVDWYLLHHGEFRISVGCRYPSEGDGRVRKACSRVVRTVTVR</sequence>
<dbReference type="GO" id="GO:0005524">
    <property type="term" value="F:ATP binding"/>
    <property type="evidence" value="ECO:0007669"/>
    <property type="project" value="UniProtKB-KW"/>
</dbReference>
<dbReference type="InterPro" id="IPR018181">
    <property type="entry name" value="Heat_shock_70_CS"/>
</dbReference>
<gene>
    <name evidence="9" type="ORF">CEP50_11860</name>
</gene>
<dbReference type="GO" id="GO:0140662">
    <property type="term" value="F:ATP-dependent protein folding chaperone"/>
    <property type="evidence" value="ECO:0007669"/>
    <property type="project" value="InterPro"/>
</dbReference>
<dbReference type="Gene3D" id="3.90.640.10">
    <property type="entry name" value="Actin, Chain A, domain 4"/>
    <property type="match status" value="1"/>
</dbReference>
<dbReference type="STRING" id="1050202.GCA_000384035_00270"/>
<dbReference type="InterPro" id="IPR043129">
    <property type="entry name" value="ATPase_NBD"/>
</dbReference>
<dbReference type="InterPro" id="IPR023840">
    <property type="entry name" value="T7SS_Rv3446c"/>
</dbReference>
<dbReference type="Gene3D" id="3.30.420.40">
    <property type="match status" value="2"/>
</dbReference>
<keyword evidence="8" id="KW-0472">Membrane</keyword>
<comment type="caution">
    <text evidence="9">The sequence shown here is derived from an EMBL/GenBank/DDBJ whole genome shotgun (WGS) entry which is preliminary data.</text>
</comment>
<keyword evidence="10" id="KW-1185">Reference proteome</keyword>
<proteinExistence type="inferred from homology"/>
<evidence type="ECO:0000256" key="3">
    <source>
        <dbReference type="ARBA" id="ARBA00022840"/>
    </source>
</evidence>
<dbReference type="PRINTS" id="PR00301">
    <property type="entry name" value="HEATSHOCK70"/>
</dbReference>
<keyword evidence="8" id="KW-0812">Transmembrane</keyword>
<evidence type="ECO:0000256" key="1">
    <source>
        <dbReference type="ARBA" id="ARBA00007381"/>
    </source>
</evidence>
<evidence type="ECO:0000256" key="2">
    <source>
        <dbReference type="ARBA" id="ARBA00022741"/>
    </source>
</evidence>
<evidence type="ECO:0000256" key="4">
    <source>
        <dbReference type="ARBA" id="ARBA00023016"/>
    </source>
</evidence>
<dbReference type="InParanoid" id="A0A2T0GVJ5"/>
<keyword evidence="4" id="KW-0346">Stress response</keyword>
<dbReference type="PROSITE" id="PS01036">
    <property type="entry name" value="HSP70_3"/>
    <property type="match status" value="1"/>
</dbReference>
<dbReference type="SUPFAM" id="SSF53067">
    <property type="entry name" value="Actin-like ATPase domain"/>
    <property type="match status" value="2"/>
</dbReference>
<keyword evidence="8" id="KW-1133">Transmembrane helix</keyword>
<evidence type="ECO:0000313" key="9">
    <source>
        <dbReference type="EMBL" id="PRW63120.1"/>
    </source>
</evidence>
<feature type="region of interest" description="Disordered" evidence="7">
    <location>
        <begin position="350"/>
        <end position="417"/>
    </location>
</feature>
<dbReference type="EMBL" id="PVSR01000019">
    <property type="protein sequence ID" value="PRW63120.1"/>
    <property type="molecule type" value="Genomic_DNA"/>
</dbReference>
<organism evidence="9 10">
    <name type="scientific">Actinopolyspora mortivallis</name>
    <dbReference type="NCBI Taxonomy" id="33906"/>
    <lineage>
        <taxon>Bacteria</taxon>
        <taxon>Bacillati</taxon>
        <taxon>Actinomycetota</taxon>
        <taxon>Actinomycetes</taxon>
        <taxon>Actinopolysporales</taxon>
        <taxon>Actinopolysporaceae</taxon>
        <taxon>Actinopolyspora</taxon>
    </lineage>
</organism>
<dbReference type="NCBIfam" id="TIGR03931">
    <property type="entry name" value="T7SS_Rv3446c"/>
    <property type="match status" value="1"/>
</dbReference>
<keyword evidence="3 6" id="KW-0067">ATP-binding</keyword>
<reference evidence="9 10" key="1">
    <citation type="submission" date="2018-03" db="EMBL/GenBank/DDBJ databases">
        <title>Actinopolyspora mortivallis from Sahara, screening for active biomolecules.</title>
        <authorList>
            <person name="Selama O."/>
            <person name="Wellington E.M.H."/>
            <person name="Hacene H."/>
        </authorList>
    </citation>
    <scope>NUCLEOTIDE SEQUENCE [LARGE SCALE GENOMIC DNA]</scope>
    <source>
        <strain evidence="9 10">M5A</strain>
    </source>
</reference>
<comment type="similarity">
    <text evidence="1 6">Belongs to the heat shock protein 70 family.</text>
</comment>
<keyword evidence="2 6" id="KW-0547">Nucleotide-binding</keyword>
<dbReference type="Proteomes" id="UP000239352">
    <property type="component" value="Unassembled WGS sequence"/>
</dbReference>
<evidence type="ECO:0000256" key="6">
    <source>
        <dbReference type="RuleBase" id="RU003322"/>
    </source>
</evidence>
<name>A0A2T0GVJ5_ACTMO</name>
<dbReference type="PROSITE" id="PS00329">
    <property type="entry name" value="HSP70_2"/>
    <property type="match status" value="1"/>
</dbReference>
<protein>
    <submittedName>
        <fullName evidence="9">Type VII secretion-associated protein</fullName>
    </submittedName>
</protein>
<evidence type="ECO:0000256" key="7">
    <source>
        <dbReference type="SAM" id="MobiDB-lite"/>
    </source>
</evidence>
<evidence type="ECO:0000313" key="10">
    <source>
        <dbReference type="Proteomes" id="UP000239352"/>
    </source>
</evidence>
<dbReference type="Pfam" id="PF00012">
    <property type="entry name" value="HSP70"/>
    <property type="match status" value="1"/>
</dbReference>
<accession>A0A2T0GVJ5</accession>
<feature type="transmembrane region" description="Helical" evidence="8">
    <location>
        <begin position="446"/>
        <end position="470"/>
    </location>
</feature>
<keyword evidence="5" id="KW-0143">Chaperone</keyword>
<evidence type="ECO:0000256" key="5">
    <source>
        <dbReference type="ARBA" id="ARBA00023186"/>
    </source>
</evidence>
<dbReference type="AlphaFoldDB" id="A0A2T0GVJ5"/>
<evidence type="ECO:0000256" key="8">
    <source>
        <dbReference type="SAM" id="Phobius"/>
    </source>
</evidence>